<comment type="caution">
    <text evidence="4">The sequence shown here is derived from an EMBL/GenBank/DDBJ whole genome shotgun (WGS) entry which is preliminary data.</text>
</comment>
<dbReference type="EMBL" id="JAKKPZ010000010">
    <property type="protein sequence ID" value="KAI1716335.1"/>
    <property type="molecule type" value="Genomic_DNA"/>
</dbReference>
<evidence type="ECO:0000313" key="5">
    <source>
        <dbReference type="Proteomes" id="UP001201812"/>
    </source>
</evidence>
<evidence type="ECO:0000313" key="4">
    <source>
        <dbReference type="EMBL" id="KAI1716335.1"/>
    </source>
</evidence>
<feature type="transmembrane region" description="Helical" evidence="2">
    <location>
        <begin position="306"/>
        <end position="326"/>
    </location>
</feature>
<keyword evidence="2" id="KW-1133">Transmembrane helix</keyword>
<feature type="compositionally biased region" description="Polar residues" evidence="1">
    <location>
        <begin position="213"/>
        <end position="223"/>
    </location>
</feature>
<keyword evidence="5" id="KW-1185">Reference proteome</keyword>
<proteinExistence type="predicted"/>
<keyword evidence="2" id="KW-0472">Membrane</keyword>
<keyword evidence="3" id="KW-0732">Signal</keyword>
<protein>
    <submittedName>
        <fullName evidence="4">Uncharacterized protein</fullName>
    </submittedName>
</protein>
<name>A0AAD4N9F5_9BILA</name>
<evidence type="ECO:0000256" key="3">
    <source>
        <dbReference type="SAM" id="SignalP"/>
    </source>
</evidence>
<dbReference type="Proteomes" id="UP001201812">
    <property type="component" value="Unassembled WGS sequence"/>
</dbReference>
<gene>
    <name evidence="4" type="ORF">DdX_07382</name>
</gene>
<evidence type="ECO:0000256" key="2">
    <source>
        <dbReference type="SAM" id="Phobius"/>
    </source>
</evidence>
<evidence type="ECO:0000256" key="1">
    <source>
        <dbReference type="SAM" id="MobiDB-lite"/>
    </source>
</evidence>
<accession>A0AAD4N9F5</accession>
<feature type="chain" id="PRO_5041952967" evidence="3">
    <location>
        <begin position="30"/>
        <end position="327"/>
    </location>
</feature>
<reference evidence="4" key="1">
    <citation type="submission" date="2022-01" db="EMBL/GenBank/DDBJ databases">
        <title>Genome Sequence Resource for Two Populations of Ditylenchus destructor, the Migratory Endoparasitic Phytonematode.</title>
        <authorList>
            <person name="Zhang H."/>
            <person name="Lin R."/>
            <person name="Xie B."/>
        </authorList>
    </citation>
    <scope>NUCLEOTIDE SEQUENCE</scope>
    <source>
        <strain evidence="4">BazhouSP</strain>
    </source>
</reference>
<dbReference type="AlphaFoldDB" id="A0AAD4N9F5"/>
<keyword evidence="2" id="KW-0812">Transmembrane</keyword>
<organism evidence="4 5">
    <name type="scientific">Ditylenchus destructor</name>
    <dbReference type="NCBI Taxonomy" id="166010"/>
    <lineage>
        <taxon>Eukaryota</taxon>
        <taxon>Metazoa</taxon>
        <taxon>Ecdysozoa</taxon>
        <taxon>Nematoda</taxon>
        <taxon>Chromadorea</taxon>
        <taxon>Rhabditida</taxon>
        <taxon>Tylenchina</taxon>
        <taxon>Tylenchomorpha</taxon>
        <taxon>Sphaerularioidea</taxon>
        <taxon>Anguinidae</taxon>
        <taxon>Anguininae</taxon>
        <taxon>Ditylenchus</taxon>
    </lineage>
</organism>
<feature type="region of interest" description="Disordered" evidence="1">
    <location>
        <begin position="213"/>
        <end position="236"/>
    </location>
</feature>
<sequence length="327" mass="37545">MNITWKFGVETFLIMTVCVFPTSLIASNAHCTRTCSESLKSSIGAIIGKKSGILEMDKDMLSPLHAIIAKSSNIVAKRRINWICYAMKKFEMCSRQCPDDLSKFLQLILMSQWKNICDASTTSPEAFAEYLRCEKAQYDLAAKRCGTLNLTSTMPLRSVCRIIRQYSNCYTQIPFHCSSNASEIRLRVNSSVRSSYDQLVDLSSQHVRIPAECQQSMDTTSPVDDSPLNYPRKLPYDSNKQQHIRENLKVRETTPKPMENTNQTTTVDYWMDESEIDRKWWNSTSKNRSRDKLTAPNTGHKISCTYHRIIFAIFYVFLFAMLKVMVN</sequence>
<feature type="signal peptide" evidence="3">
    <location>
        <begin position="1"/>
        <end position="29"/>
    </location>
</feature>